<dbReference type="CDD" id="cd11013">
    <property type="entry name" value="Plantacyanin"/>
    <property type="match status" value="1"/>
</dbReference>
<dbReference type="Pfam" id="PF02298">
    <property type="entry name" value="Cu_bind_like"/>
    <property type="match status" value="1"/>
</dbReference>
<dbReference type="GO" id="GO:0005886">
    <property type="term" value="C:plasma membrane"/>
    <property type="evidence" value="ECO:0007669"/>
    <property type="project" value="TreeGrafter"/>
</dbReference>
<reference evidence="4" key="1">
    <citation type="journal article" date="2014" name="Nat. Genet.">
        <title>A reference genome for common bean and genome-wide analysis of dual domestications.</title>
        <authorList>
            <person name="Schmutz J."/>
            <person name="McClean P.E."/>
            <person name="Mamidi S."/>
            <person name="Wu G.A."/>
            <person name="Cannon S.B."/>
            <person name="Grimwood J."/>
            <person name="Jenkins J."/>
            <person name="Shu S."/>
            <person name="Song Q."/>
            <person name="Chavarro C."/>
            <person name="Torres-Torres M."/>
            <person name="Geffroy V."/>
            <person name="Moghaddam S.M."/>
            <person name="Gao D."/>
            <person name="Abernathy B."/>
            <person name="Barry K."/>
            <person name="Blair M."/>
            <person name="Brick M.A."/>
            <person name="Chovatia M."/>
            <person name="Gepts P."/>
            <person name="Goodstein D.M."/>
            <person name="Gonzales M."/>
            <person name="Hellsten U."/>
            <person name="Hyten D.L."/>
            <person name="Jia G."/>
            <person name="Kelly J.D."/>
            <person name="Kudrna D."/>
            <person name="Lee R."/>
            <person name="Richard M.M."/>
            <person name="Miklas P.N."/>
            <person name="Osorno J.M."/>
            <person name="Rodrigues J."/>
            <person name="Thareau V."/>
            <person name="Urrea C.A."/>
            <person name="Wang M."/>
            <person name="Yu Y."/>
            <person name="Zhang M."/>
            <person name="Wing R.A."/>
            <person name="Cregan P.B."/>
            <person name="Rokhsar D.S."/>
            <person name="Jackson S.A."/>
        </authorList>
    </citation>
    <scope>NUCLEOTIDE SEQUENCE [LARGE SCALE GENOMIC DNA]</scope>
    <source>
        <strain evidence="4">cv. G19833</strain>
    </source>
</reference>
<dbReference type="InterPro" id="IPR008972">
    <property type="entry name" value="Cupredoxin"/>
</dbReference>
<evidence type="ECO:0000313" key="3">
    <source>
        <dbReference type="EMBL" id="ESW23057.1"/>
    </source>
</evidence>
<protein>
    <recommendedName>
        <fullName evidence="2">Phytocyanin domain-containing protein</fullName>
    </recommendedName>
</protein>
<dbReference type="PROSITE" id="PS51485">
    <property type="entry name" value="PHYTOCYANIN"/>
    <property type="match status" value="1"/>
</dbReference>
<dbReference type="InterPro" id="IPR003245">
    <property type="entry name" value="Phytocyanin_dom"/>
</dbReference>
<organism evidence="3 4">
    <name type="scientific">Phaseolus vulgaris</name>
    <name type="common">Kidney bean</name>
    <name type="synonym">French bean</name>
    <dbReference type="NCBI Taxonomy" id="3885"/>
    <lineage>
        <taxon>Eukaryota</taxon>
        <taxon>Viridiplantae</taxon>
        <taxon>Streptophyta</taxon>
        <taxon>Embryophyta</taxon>
        <taxon>Tracheophyta</taxon>
        <taxon>Spermatophyta</taxon>
        <taxon>Magnoliopsida</taxon>
        <taxon>eudicotyledons</taxon>
        <taxon>Gunneridae</taxon>
        <taxon>Pentapetalae</taxon>
        <taxon>rosids</taxon>
        <taxon>fabids</taxon>
        <taxon>Fabales</taxon>
        <taxon>Fabaceae</taxon>
        <taxon>Papilionoideae</taxon>
        <taxon>50 kb inversion clade</taxon>
        <taxon>NPAAA clade</taxon>
        <taxon>indigoferoid/millettioid clade</taxon>
        <taxon>Phaseoleae</taxon>
        <taxon>Phaseolus</taxon>
    </lineage>
</organism>
<keyword evidence="1" id="KW-1133">Transmembrane helix</keyword>
<gene>
    <name evidence="3" type="ORF">PHAVU_004G014900g</name>
</gene>
<dbReference type="InterPro" id="IPR041844">
    <property type="entry name" value="Plantacyanin"/>
</dbReference>
<sequence>MEERRQSFAAIMVLVVAMLVVSTEMVYGKVFAVGRKEFTCLQEICWTTGLTDWPKNKTIVAGDVLEFNYSPYVRDVTLVDEEGYRTCKPGKNPIVYRTGHDYIQVPEGPSYYICSLNGLCNKGMKVAIIPAK</sequence>
<dbReference type="Gene3D" id="2.60.40.420">
    <property type="entry name" value="Cupredoxins - blue copper proteins"/>
    <property type="match status" value="1"/>
</dbReference>
<dbReference type="InterPro" id="IPR039391">
    <property type="entry name" value="Phytocyanin-like"/>
</dbReference>
<keyword evidence="4" id="KW-1185">Reference proteome</keyword>
<feature type="domain" description="Phytocyanin" evidence="2">
    <location>
        <begin position="29"/>
        <end position="132"/>
    </location>
</feature>
<evidence type="ECO:0000256" key="1">
    <source>
        <dbReference type="SAM" id="Phobius"/>
    </source>
</evidence>
<dbReference type="OrthoDB" id="1388125at2759"/>
<dbReference type="EMBL" id="CM002291">
    <property type="protein sequence ID" value="ESW23057.1"/>
    <property type="molecule type" value="Genomic_DNA"/>
</dbReference>
<dbReference type="OMA" id="IVYRTGH"/>
<dbReference type="Gramene" id="ESW23057">
    <property type="protein sequence ID" value="ESW23057"/>
    <property type="gene ID" value="PHAVU_004G014900g"/>
</dbReference>
<dbReference type="STRING" id="3885.V7BYJ0"/>
<name>V7BYJ0_PHAVU</name>
<evidence type="ECO:0000313" key="4">
    <source>
        <dbReference type="Proteomes" id="UP000000226"/>
    </source>
</evidence>
<evidence type="ECO:0000259" key="2">
    <source>
        <dbReference type="PROSITE" id="PS51485"/>
    </source>
</evidence>
<dbReference type="SMR" id="V7BYJ0"/>
<dbReference type="Proteomes" id="UP000000226">
    <property type="component" value="Chromosome 4"/>
</dbReference>
<dbReference type="GO" id="GO:0009055">
    <property type="term" value="F:electron transfer activity"/>
    <property type="evidence" value="ECO:0007669"/>
    <property type="project" value="InterPro"/>
</dbReference>
<keyword evidence="1" id="KW-0812">Transmembrane</keyword>
<proteinExistence type="predicted"/>
<feature type="transmembrane region" description="Helical" evidence="1">
    <location>
        <begin position="6"/>
        <end position="27"/>
    </location>
</feature>
<keyword evidence="1" id="KW-0472">Membrane</keyword>
<dbReference type="AlphaFoldDB" id="V7BYJ0"/>
<dbReference type="PANTHER" id="PTHR33021:SF9">
    <property type="entry name" value="PUTATIVE, EXPRESSED-RELATED"/>
    <property type="match status" value="1"/>
</dbReference>
<accession>V7BYJ0</accession>
<dbReference type="PANTHER" id="PTHR33021">
    <property type="entry name" value="BLUE COPPER PROTEIN"/>
    <property type="match status" value="1"/>
</dbReference>
<dbReference type="SUPFAM" id="SSF49503">
    <property type="entry name" value="Cupredoxins"/>
    <property type="match status" value="1"/>
</dbReference>